<dbReference type="Gene3D" id="3.40.50.720">
    <property type="entry name" value="NAD(P)-binding Rossmann-like Domain"/>
    <property type="match status" value="1"/>
</dbReference>
<name>A0A193LBR8_9GAMM</name>
<dbReference type="AlphaFoldDB" id="A0A193LBR8"/>
<gene>
    <name evidence="2" type="ORF">BA177_00190</name>
</gene>
<proteinExistence type="inferred from homology"/>
<dbReference type="OrthoDB" id="9809203at2"/>
<reference evidence="2 3" key="1">
    <citation type="submission" date="2016-06" db="EMBL/GenBank/DDBJ databases">
        <title>Complete genome sequence of a deep-branching marine Gamma Proteobacterium Woeseia oceani type strain XK5.</title>
        <authorList>
            <person name="Mu D."/>
            <person name="Du Z."/>
        </authorList>
    </citation>
    <scope>NUCLEOTIDE SEQUENCE [LARGE SCALE GENOMIC DNA]</scope>
    <source>
        <strain evidence="2 3">XK5</strain>
    </source>
</reference>
<dbReference type="STRING" id="1548547.BA177_00190"/>
<evidence type="ECO:0000313" key="3">
    <source>
        <dbReference type="Proteomes" id="UP000092695"/>
    </source>
</evidence>
<dbReference type="PANTHER" id="PTHR13812">
    <property type="entry name" value="KETIMINE REDUCTASE MU-CRYSTALLIN"/>
    <property type="match status" value="1"/>
</dbReference>
<dbReference type="Proteomes" id="UP000092695">
    <property type="component" value="Chromosome"/>
</dbReference>
<dbReference type="NCBIfam" id="NF004793">
    <property type="entry name" value="PRK06141.1"/>
    <property type="match status" value="1"/>
</dbReference>
<comment type="similarity">
    <text evidence="1">Belongs to the ornithine cyclodeaminase/mu-crystallin family.</text>
</comment>
<dbReference type="PIRSF" id="PIRSF001439">
    <property type="entry name" value="CryM"/>
    <property type="match status" value="1"/>
</dbReference>
<protein>
    <submittedName>
        <fullName evidence="2">Ornithine cyclodeaminase</fullName>
    </submittedName>
</protein>
<dbReference type="Gene3D" id="3.30.1780.10">
    <property type="entry name" value="ornithine cyclodeaminase, domain 1"/>
    <property type="match status" value="1"/>
</dbReference>
<dbReference type="RefSeq" id="WP_068611659.1">
    <property type="nucleotide sequence ID" value="NZ_CP016268.1"/>
</dbReference>
<evidence type="ECO:0000256" key="1">
    <source>
        <dbReference type="ARBA" id="ARBA00008903"/>
    </source>
</evidence>
<sequence length="315" mass="33443">MLTFNAQAVAQSLPYDLLIDALEDAFRSDIDVPDRAHHQIKVPDEADGTLLLMPAWRTGNALGIKIATVFPGNMKKSLPSVNASYLLLDGTTGQPVAILDGAELTLRRTAAASALASRYLSRADASTLLMVGTGKLAPHLIRAHATVRPLERVMIWGRRPDAARAVADSLANERYSVTVVEDIQPAVKEADIISCATLASEPLIEGSGLRGGQHVDLVGSFTPEMCEADDAAMSLADVYVDTYAGALVEAGEIVKAMKSGALDRADIVGDLFALTRGTCDQRRSPDATTLFKSVGSALEDLAAAELAVRQSNHHN</sequence>
<dbReference type="Pfam" id="PF02423">
    <property type="entry name" value="OCD_Mu_crystall"/>
    <property type="match status" value="1"/>
</dbReference>
<dbReference type="InterPro" id="IPR036291">
    <property type="entry name" value="NAD(P)-bd_dom_sf"/>
</dbReference>
<dbReference type="InterPro" id="IPR003462">
    <property type="entry name" value="ODC_Mu_crystall"/>
</dbReference>
<dbReference type="InterPro" id="IPR023401">
    <property type="entry name" value="ODC_N"/>
</dbReference>
<dbReference type="FunFam" id="3.40.50.720:FF:000311">
    <property type="entry name" value="Ornithine cyclodeaminase"/>
    <property type="match status" value="1"/>
</dbReference>
<dbReference type="GO" id="GO:0019752">
    <property type="term" value="P:carboxylic acid metabolic process"/>
    <property type="evidence" value="ECO:0007669"/>
    <property type="project" value="UniProtKB-ARBA"/>
</dbReference>
<dbReference type="GO" id="GO:0005737">
    <property type="term" value="C:cytoplasm"/>
    <property type="evidence" value="ECO:0007669"/>
    <property type="project" value="TreeGrafter"/>
</dbReference>
<dbReference type="SUPFAM" id="SSF51735">
    <property type="entry name" value="NAD(P)-binding Rossmann-fold domains"/>
    <property type="match status" value="1"/>
</dbReference>
<dbReference type="PANTHER" id="PTHR13812:SF19">
    <property type="entry name" value="KETIMINE REDUCTASE MU-CRYSTALLIN"/>
    <property type="match status" value="1"/>
</dbReference>
<evidence type="ECO:0000313" key="2">
    <source>
        <dbReference type="EMBL" id="ANO49844.1"/>
    </source>
</evidence>
<keyword evidence="3" id="KW-1185">Reference proteome</keyword>
<dbReference type="EMBL" id="CP016268">
    <property type="protein sequence ID" value="ANO49844.1"/>
    <property type="molecule type" value="Genomic_DNA"/>
</dbReference>
<dbReference type="KEGG" id="woc:BA177_00190"/>
<organism evidence="2 3">
    <name type="scientific">Woeseia oceani</name>
    <dbReference type="NCBI Taxonomy" id="1548547"/>
    <lineage>
        <taxon>Bacteria</taxon>
        <taxon>Pseudomonadati</taxon>
        <taxon>Pseudomonadota</taxon>
        <taxon>Gammaproteobacteria</taxon>
        <taxon>Woeseiales</taxon>
        <taxon>Woeseiaceae</taxon>
        <taxon>Woeseia</taxon>
    </lineage>
</organism>
<accession>A0A193LBR8</accession>
<dbReference type="GO" id="GO:0016491">
    <property type="term" value="F:oxidoreductase activity"/>
    <property type="evidence" value="ECO:0007669"/>
    <property type="project" value="UniProtKB-ARBA"/>
</dbReference>